<evidence type="ECO:0000313" key="4">
    <source>
        <dbReference type="Proteomes" id="UP000789342"/>
    </source>
</evidence>
<dbReference type="SUPFAM" id="SSF57756">
    <property type="entry name" value="Retrovirus zinc finger-like domains"/>
    <property type="match status" value="1"/>
</dbReference>
<keyword evidence="1" id="KW-0863">Zinc-finger</keyword>
<dbReference type="GO" id="GO:0003676">
    <property type="term" value="F:nucleic acid binding"/>
    <property type="evidence" value="ECO:0007669"/>
    <property type="project" value="InterPro"/>
</dbReference>
<organism evidence="3 4">
    <name type="scientific">Acaulospora morrowiae</name>
    <dbReference type="NCBI Taxonomy" id="94023"/>
    <lineage>
        <taxon>Eukaryota</taxon>
        <taxon>Fungi</taxon>
        <taxon>Fungi incertae sedis</taxon>
        <taxon>Mucoromycota</taxon>
        <taxon>Glomeromycotina</taxon>
        <taxon>Glomeromycetes</taxon>
        <taxon>Diversisporales</taxon>
        <taxon>Acaulosporaceae</taxon>
        <taxon>Acaulospora</taxon>
    </lineage>
</organism>
<dbReference type="InterPro" id="IPR001878">
    <property type="entry name" value="Znf_CCHC"/>
</dbReference>
<dbReference type="Proteomes" id="UP000789342">
    <property type="component" value="Unassembled WGS sequence"/>
</dbReference>
<evidence type="ECO:0000256" key="1">
    <source>
        <dbReference type="PROSITE-ProRule" id="PRU00047"/>
    </source>
</evidence>
<dbReference type="GO" id="GO:0008270">
    <property type="term" value="F:zinc ion binding"/>
    <property type="evidence" value="ECO:0007669"/>
    <property type="project" value="UniProtKB-KW"/>
</dbReference>
<protein>
    <submittedName>
        <fullName evidence="3">4450_t:CDS:1</fullName>
    </submittedName>
</protein>
<dbReference type="EMBL" id="CAJVPV010001667">
    <property type="protein sequence ID" value="CAG8504357.1"/>
    <property type="molecule type" value="Genomic_DNA"/>
</dbReference>
<feature type="domain" description="CCHC-type" evidence="2">
    <location>
        <begin position="155"/>
        <end position="170"/>
    </location>
</feature>
<evidence type="ECO:0000313" key="3">
    <source>
        <dbReference type="EMBL" id="CAG8504357.1"/>
    </source>
</evidence>
<dbReference type="InterPro" id="IPR036875">
    <property type="entry name" value="Znf_CCHC_sf"/>
</dbReference>
<sequence length="170" mass="20029">MAQVHDTKQRVEVNETWQKHKFEKSRDQHEYNALRKIGKELDLAMESRSTTEVVDYINNARELAASRMFTLRVTEGYGWDIASALPDTQDDWMKGKDSLIEKVKTLVEVKIAKRQKIYESSKTNNVVYRENKYYNSNKFFRSNYRNKNKSSNSSKCYICEGYGHYTNECP</sequence>
<proteinExistence type="predicted"/>
<comment type="caution">
    <text evidence="3">The sequence shown here is derived from an EMBL/GenBank/DDBJ whole genome shotgun (WGS) entry which is preliminary data.</text>
</comment>
<dbReference type="PROSITE" id="PS50158">
    <property type="entry name" value="ZF_CCHC"/>
    <property type="match status" value="1"/>
</dbReference>
<keyword evidence="1" id="KW-0479">Metal-binding</keyword>
<evidence type="ECO:0000259" key="2">
    <source>
        <dbReference type="PROSITE" id="PS50158"/>
    </source>
</evidence>
<name>A0A9N9F1X7_9GLOM</name>
<keyword evidence="1" id="KW-0862">Zinc</keyword>
<accession>A0A9N9F1X7</accession>
<dbReference type="OrthoDB" id="2427271at2759"/>
<keyword evidence="4" id="KW-1185">Reference proteome</keyword>
<gene>
    <name evidence="3" type="ORF">AMORRO_LOCUS3408</name>
</gene>
<dbReference type="AlphaFoldDB" id="A0A9N9F1X7"/>
<reference evidence="3" key="1">
    <citation type="submission" date="2021-06" db="EMBL/GenBank/DDBJ databases">
        <authorList>
            <person name="Kallberg Y."/>
            <person name="Tangrot J."/>
            <person name="Rosling A."/>
        </authorList>
    </citation>
    <scope>NUCLEOTIDE SEQUENCE</scope>
    <source>
        <strain evidence="3">CL551</strain>
    </source>
</reference>